<protein>
    <submittedName>
        <fullName evidence="7">Transcriptional regulator, AraC family</fullName>
    </submittedName>
</protein>
<evidence type="ECO:0000256" key="3">
    <source>
        <dbReference type="ARBA" id="ARBA00023125"/>
    </source>
</evidence>
<organism evidence="7">
    <name type="scientific">Burkholderia orbicola (strain AU 1054)</name>
    <dbReference type="NCBI Taxonomy" id="331271"/>
    <lineage>
        <taxon>Bacteria</taxon>
        <taxon>Pseudomonadati</taxon>
        <taxon>Pseudomonadota</taxon>
        <taxon>Betaproteobacteria</taxon>
        <taxon>Burkholderiales</taxon>
        <taxon>Burkholderiaceae</taxon>
        <taxon>Burkholderia</taxon>
        <taxon>Burkholderia cepacia complex</taxon>
        <taxon>Burkholderia orbicola</taxon>
    </lineage>
</organism>
<evidence type="ECO:0000256" key="2">
    <source>
        <dbReference type="ARBA" id="ARBA00023015"/>
    </source>
</evidence>
<evidence type="ECO:0000256" key="5">
    <source>
        <dbReference type="ARBA" id="ARBA00023163"/>
    </source>
</evidence>
<evidence type="ECO:0000256" key="1">
    <source>
        <dbReference type="ARBA" id="ARBA00022491"/>
    </source>
</evidence>
<dbReference type="GO" id="GO:0043565">
    <property type="term" value="F:sequence-specific DNA binding"/>
    <property type="evidence" value="ECO:0007669"/>
    <property type="project" value="InterPro"/>
</dbReference>
<keyword evidence="5" id="KW-0804">Transcription</keyword>
<dbReference type="EMBL" id="CP000379">
    <property type="protein sequence ID" value="ABF79854.1"/>
    <property type="molecule type" value="Genomic_DNA"/>
</dbReference>
<dbReference type="InterPro" id="IPR018060">
    <property type="entry name" value="HTH_AraC"/>
</dbReference>
<keyword evidence="2" id="KW-0805">Transcription regulation</keyword>
<sequence>MTSVQDVPLLARAGARAFAFGGIRAIEPPCASAPARALAHEYAPHAHQAGQLLFTTRGVLVLDVEGQRWITPPLRAIWIPARTVHAMRVADDVQLCSLYLGDALSARLPATLCAMTVSPLLRELATRVSHPFDCSVDHDPLARLFADELSELAQTPLTLPLPRDRRLLKLCERLQREPHCELPLDTLARDAALSARHLARLFRSETGMSVAAWRQQLRLSMSLALLASGMPVTQAAHQVGYRSPTTYAATFKRAFGVTPSQYLAAAEAAAR</sequence>
<proteinExistence type="predicted"/>
<dbReference type="InterPro" id="IPR014710">
    <property type="entry name" value="RmlC-like_jellyroll"/>
</dbReference>
<feature type="domain" description="HTH araC/xylS-type" evidence="6">
    <location>
        <begin position="164"/>
        <end position="265"/>
    </location>
</feature>
<dbReference type="Gene3D" id="1.10.10.60">
    <property type="entry name" value="Homeodomain-like"/>
    <property type="match status" value="2"/>
</dbReference>
<dbReference type="AlphaFoldDB" id="A0A0H2XZ93"/>
<dbReference type="SUPFAM" id="SSF51182">
    <property type="entry name" value="RmlC-like cupins"/>
    <property type="match status" value="1"/>
</dbReference>
<keyword evidence="1" id="KW-0678">Repressor</keyword>
<dbReference type="PANTHER" id="PTHR11019:SF199">
    <property type="entry name" value="HTH-TYPE TRANSCRIPTIONAL REGULATOR NIMR"/>
    <property type="match status" value="1"/>
</dbReference>
<keyword evidence="4" id="KW-0010">Activator</keyword>
<dbReference type="Pfam" id="PF02311">
    <property type="entry name" value="AraC_binding"/>
    <property type="match status" value="1"/>
</dbReference>
<name>A0A0H2XZ93_BURO1</name>
<dbReference type="PRINTS" id="PR00032">
    <property type="entry name" value="HTHARAC"/>
</dbReference>
<gene>
    <name evidence="7" type="ordered locus">Bcen_4979</name>
</gene>
<reference evidence="7" key="1">
    <citation type="submission" date="2006-05" db="EMBL/GenBank/DDBJ databases">
        <title>Complete sequence of chromosome 2 of Burkholderia cenocepacia AU 1054.</title>
        <authorList>
            <consortium name="US DOE Joint Genome Institute"/>
            <person name="Copeland A."/>
            <person name="Lucas S."/>
            <person name="Lapidus A."/>
            <person name="Barry K."/>
            <person name="Detter J.C."/>
            <person name="Glavina del Rio T."/>
            <person name="Hammon N."/>
            <person name="Israni S."/>
            <person name="Dalin E."/>
            <person name="Tice H."/>
            <person name="Pitluck S."/>
            <person name="Chain P."/>
            <person name="Malfatti S."/>
            <person name="Shin M."/>
            <person name="Vergez L."/>
            <person name="Schmutz J."/>
            <person name="Larimer F."/>
            <person name="Land M."/>
            <person name="Hauser L."/>
            <person name="Kyrpides N."/>
            <person name="Lykidis A."/>
            <person name="LiPuma J.J."/>
            <person name="Konstantinidis K."/>
            <person name="Tiedje J.M."/>
            <person name="Richardson P."/>
        </authorList>
    </citation>
    <scope>NUCLEOTIDE SEQUENCE [LARGE SCALE GENOMIC DNA]</scope>
    <source>
        <strain evidence="7">AU 1054</strain>
    </source>
</reference>
<evidence type="ECO:0000259" key="6">
    <source>
        <dbReference type="PROSITE" id="PS01124"/>
    </source>
</evidence>
<dbReference type="PROSITE" id="PS01124">
    <property type="entry name" value="HTH_ARAC_FAMILY_2"/>
    <property type="match status" value="1"/>
</dbReference>
<dbReference type="SUPFAM" id="SSF46689">
    <property type="entry name" value="Homeodomain-like"/>
    <property type="match status" value="1"/>
</dbReference>
<evidence type="ECO:0000256" key="4">
    <source>
        <dbReference type="ARBA" id="ARBA00023159"/>
    </source>
</evidence>
<dbReference type="Pfam" id="PF12833">
    <property type="entry name" value="HTH_18"/>
    <property type="match status" value="1"/>
</dbReference>
<dbReference type="InterPro" id="IPR020449">
    <property type="entry name" value="Tscrpt_reg_AraC-type_HTH"/>
</dbReference>
<dbReference type="SMART" id="SM00342">
    <property type="entry name" value="HTH_ARAC"/>
    <property type="match status" value="1"/>
</dbReference>
<dbReference type="Gene3D" id="2.60.120.10">
    <property type="entry name" value="Jelly Rolls"/>
    <property type="match status" value="1"/>
</dbReference>
<dbReference type="HOGENOM" id="CLU_000445_87_4_4"/>
<dbReference type="CDD" id="cd06124">
    <property type="entry name" value="cupin_NimR-like_N"/>
    <property type="match status" value="1"/>
</dbReference>
<dbReference type="PROSITE" id="PS00041">
    <property type="entry name" value="HTH_ARAC_FAMILY_1"/>
    <property type="match status" value="1"/>
</dbReference>
<dbReference type="InterPro" id="IPR003313">
    <property type="entry name" value="AraC-bd"/>
</dbReference>
<dbReference type="InterPro" id="IPR018062">
    <property type="entry name" value="HTH_AraC-typ_CS"/>
</dbReference>
<dbReference type="GO" id="GO:0003700">
    <property type="term" value="F:DNA-binding transcription factor activity"/>
    <property type="evidence" value="ECO:0007669"/>
    <property type="project" value="InterPro"/>
</dbReference>
<dbReference type="PANTHER" id="PTHR11019">
    <property type="entry name" value="HTH-TYPE TRANSCRIPTIONAL REGULATOR NIMR"/>
    <property type="match status" value="1"/>
</dbReference>
<dbReference type="InterPro" id="IPR009057">
    <property type="entry name" value="Homeodomain-like_sf"/>
</dbReference>
<keyword evidence="3" id="KW-0238">DNA-binding</keyword>
<dbReference type="InterPro" id="IPR011051">
    <property type="entry name" value="RmlC_Cupin_sf"/>
</dbReference>
<accession>A0A0H2XZ93</accession>
<dbReference type="FunFam" id="1.10.10.60:FF:000132">
    <property type="entry name" value="AraC family transcriptional regulator"/>
    <property type="match status" value="1"/>
</dbReference>
<evidence type="ECO:0000313" key="7">
    <source>
        <dbReference type="EMBL" id="ABF79854.1"/>
    </source>
</evidence>